<keyword evidence="5" id="KW-1185">Reference proteome</keyword>
<protein>
    <submittedName>
        <fullName evidence="6">E3 CR1-beta</fullName>
    </submittedName>
</protein>
<dbReference type="Proteomes" id="UP000271098">
    <property type="component" value="Unassembled WGS sequence"/>
</dbReference>
<evidence type="ECO:0000313" key="6">
    <source>
        <dbReference type="WBParaSite" id="GPUH_0001698801-mRNA-1"/>
    </source>
</evidence>
<keyword evidence="1" id="KW-1133">Transmembrane helix</keyword>
<feature type="transmembrane region" description="Helical" evidence="1">
    <location>
        <begin position="102"/>
        <end position="126"/>
    </location>
</feature>
<dbReference type="InterPro" id="IPR057569">
    <property type="entry name" value="C2_nem"/>
</dbReference>
<keyword evidence="1" id="KW-0472">Membrane</keyword>
<dbReference type="OrthoDB" id="5854798at2759"/>
<keyword evidence="1" id="KW-0812">Transmembrane</keyword>
<name>A0A183E7M5_9BILA</name>
<reference evidence="4 5" key="2">
    <citation type="submission" date="2018-11" db="EMBL/GenBank/DDBJ databases">
        <authorList>
            <consortium name="Pathogen Informatics"/>
        </authorList>
    </citation>
    <scope>NUCLEOTIDE SEQUENCE [LARGE SCALE GENOMIC DNA]</scope>
</reference>
<evidence type="ECO:0000256" key="2">
    <source>
        <dbReference type="SAM" id="SignalP"/>
    </source>
</evidence>
<dbReference type="EMBL" id="UYRT01084482">
    <property type="protein sequence ID" value="VDN28902.1"/>
    <property type="molecule type" value="Genomic_DNA"/>
</dbReference>
<organism evidence="6">
    <name type="scientific">Gongylonema pulchrum</name>
    <dbReference type="NCBI Taxonomy" id="637853"/>
    <lineage>
        <taxon>Eukaryota</taxon>
        <taxon>Metazoa</taxon>
        <taxon>Ecdysozoa</taxon>
        <taxon>Nematoda</taxon>
        <taxon>Chromadorea</taxon>
        <taxon>Rhabditida</taxon>
        <taxon>Spirurina</taxon>
        <taxon>Spiruromorpha</taxon>
        <taxon>Spiruroidea</taxon>
        <taxon>Gongylonematidae</taxon>
        <taxon>Gongylonema</taxon>
    </lineage>
</organism>
<evidence type="ECO:0000313" key="4">
    <source>
        <dbReference type="EMBL" id="VDN28902.1"/>
    </source>
</evidence>
<sequence>MFFLSFIIISLAPALFNAAPISPLPPETPVNNPPTVHFWITTEILNVDWTPKCLTTAYCDEPELKITQTNTWNGEKSSFSWVLNENFEQVSDSISQEINEQLLLLCALLGAILLCTCITLLGFCIWKCKSKQKKPKAKSPTVIVHSPSWDHDHFV</sequence>
<dbReference type="WBParaSite" id="GPUH_0001698801-mRNA-1">
    <property type="protein sequence ID" value="GPUH_0001698801-mRNA-1"/>
    <property type="gene ID" value="GPUH_0001698801"/>
</dbReference>
<reference evidence="6" key="1">
    <citation type="submission" date="2016-06" db="UniProtKB">
        <authorList>
            <consortium name="WormBaseParasite"/>
        </authorList>
    </citation>
    <scope>IDENTIFICATION</scope>
</reference>
<dbReference type="AlphaFoldDB" id="A0A183E7M5"/>
<dbReference type="Pfam" id="PF25330">
    <property type="entry name" value="C2_nem"/>
    <property type="match status" value="1"/>
</dbReference>
<feature type="chain" id="PRO_5043139032" evidence="2">
    <location>
        <begin position="19"/>
        <end position="155"/>
    </location>
</feature>
<accession>A0A183E7M5</accession>
<keyword evidence="2" id="KW-0732">Signal</keyword>
<feature type="domain" description="C2" evidence="3">
    <location>
        <begin position="37"/>
        <end position="91"/>
    </location>
</feature>
<feature type="signal peptide" evidence="2">
    <location>
        <begin position="1"/>
        <end position="18"/>
    </location>
</feature>
<evidence type="ECO:0000259" key="3">
    <source>
        <dbReference type="Pfam" id="PF25330"/>
    </source>
</evidence>
<evidence type="ECO:0000313" key="5">
    <source>
        <dbReference type="Proteomes" id="UP000271098"/>
    </source>
</evidence>
<proteinExistence type="predicted"/>
<evidence type="ECO:0000256" key="1">
    <source>
        <dbReference type="SAM" id="Phobius"/>
    </source>
</evidence>
<gene>
    <name evidence="4" type="ORF">GPUH_LOCUS16966</name>
</gene>